<dbReference type="PROSITE" id="PS51819">
    <property type="entry name" value="VOC"/>
    <property type="match status" value="1"/>
</dbReference>
<protein>
    <recommendedName>
        <fullName evidence="1">VOC domain-containing protein</fullName>
    </recommendedName>
</protein>
<dbReference type="InterPro" id="IPR004360">
    <property type="entry name" value="Glyas_Fos-R_dOase_dom"/>
</dbReference>
<reference evidence="2 3" key="1">
    <citation type="journal article" date="2015" name="Microbiome">
        <title>Genomic resolution of linkages in carbon, nitrogen, and sulfur cycling among widespread estuary sediment bacteria.</title>
        <authorList>
            <person name="Baker B.J."/>
            <person name="Lazar C.S."/>
            <person name="Teske A.P."/>
            <person name="Dick G.J."/>
        </authorList>
    </citation>
    <scope>NUCLEOTIDE SEQUENCE [LARGE SCALE GENOMIC DNA]</scope>
    <source>
        <strain evidence="2">SM23_60</strain>
    </source>
</reference>
<evidence type="ECO:0000313" key="2">
    <source>
        <dbReference type="EMBL" id="KPK70843.1"/>
    </source>
</evidence>
<feature type="domain" description="VOC" evidence="1">
    <location>
        <begin position="3"/>
        <end position="120"/>
    </location>
</feature>
<dbReference type="Proteomes" id="UP000051096">
    <property type="component" value="Unassembled WGS sequence"/>
</dbReference>
<gene>
    <name evidence="2" type="ORF">AMJ87_08220</name>
</gene>
<evidence type="ECO:0000259" key="1">
    <source>
        <dbReference type="PROSITE" id="PS51819"/>
    </source>
</evidence>
<organism evidence="2 3">
    <name type="scientific">candidate division WOR_3 bacterium SM23_60</name>
    <dbReference type="NCBI Taxonomy" id="1703780"/>
    <lineage>
        <taxon>Bacteria</taxon>
        <taxon>Bacteria division WOR-3</taxon>
    </lineage>
</organism>
<evidence type="ECO:0000313" key="3">
    <source>
        <dbReference type="Proteomes" id="UP000051096"/>
    </source>
</evidence>
<dbReference type="InterPro" id="IPR029068">
    <property type="entry name" value="Glyas_Bleomycin-R_OHBP_Dase"/>
</dbReference>
<accession>A0A0S8GF80</accession>
<dbReference type="PANTHER" id="PTHR36437">
    <property type="entry name" value="GLYOXALASE/BLEOMYCIN RESISTANCE PROTEIN/DIOXYGENASE"/>
    <property type="match status" value="1"/>
</dbReference>
<dbReference type="AlphaFoldDB" id="A0A0S8GF80"/>
<name>A0A0S8GF80_UNCW3</name>
<dbReference type="Pfam" id="PF00903">
    <property type="entry name" value="Glyoxalase"/>
    <property type="match status" value="1"/>
</dbReference>
<dbReference type="Gene3D" id="3.10.180.10">
    <property type="entry name" value="2,3-Dihydroxybiphenyl 1,2-Dioxygenase, domain 1"/>
    <property type="match status" value="1"/>
</dbReference>
<proteinExistence type="predicted"/>
<dbReference type="PANTHER" id="PTHR36437:SF2">
    <property type="entry name" value="GLYOXALASE_BLEOMYCIN RESISTANCE PROTEIN_DIOXYGENASE"/>
    <property type="match status" value="1"/>
</dbReference>
<dbReference type="InterPro" id="IPR037523">
    <property type="entry name" value="VOC_core"/>
</dbReference>
<dbReference type="SUPFAM" id="SSF54593">
    <property type="entry name" value="Glyoxalase/Bleomycin resistance protein/Dihydroxybiphenyl dioxygenase"/>
    <property type="match status" value="1"/>
</dbReference>
<dbReference type="EMBL" id="LJUO01000079">
    <property type="protein sequence ID" value="KPK70843.1"/>
    <property type="molecule type" value="Genomic_DNA"/>
</dbReference>
<sequence length="122" mass="13928">MPKVCMIQISVSDLDKAIDWYCKTLGFEVSKEHYYHPVAVDLVHEGCRLLLHTADTSAHIDYPHVAQTLICMQTDNLITTIDELKNKGVELIHETPQRFPAGSYIAFRDPFGNVHELVEFRS</sequence>
<comment type="caution">
    <text evidence="2">The sequence shown here is derived from an EMBL/GenBank/DDBJ whole genome shotgun (WGS) entry which is preliminary data.</text>
</comment>